<dbReference type="GO" id="GO:0015344">
    <property type="term" value="F:siderophore uptake transmembrane transporter activity"/>
    <property type="evidence" value="ECO:0007669"/>
    <property type="project" value="TreeGrafter"/>
</dbReference>
<keyword evidence="5 11" id="KW-0812">Transmembrane</keyword>
<feature type="chain" id="PRO_5012441837" description="Secretin/TonB short N-terminal domain-containing protein" evidence="14">
    <location>
        <begin position="29"/>
        <end position="799"/>
    </location>
</feature>
<dbReference type="InterPro" id="IPR010917">
    <property type="entry name" value="TonB_rcpt_CS"/>
</dbReference>
<evidence type="ECO:0000259" key="15">
    <source>
        <dbReference type="SMART" id="SM00965"/>
    </source>
</evidence>
<dbReference type="PROSITE" id="PS01156">
    <property type="entry name" value="TONB_DEPENDENT_REC_2"/>
    <property type="match status" value="1"/>
</dbReference>
<evidence type="ECO:0000256" key="6">
    <source>
        <dbReference type="ARBA" id="ARBA00022729"/>
    </source>
</evidence>
<evidence type="ECO:0000313" key="16">
    <source>
        <dbReference type="EMBL" id="BAZ93540.1"/>
    </source>
</evidence>
<feature type="signal peptide" evidence="14">
    <location>
        <begin position="1"/>
        <end position="28"/>
    </location>
</feature>
<protein>
    <recommendedName>
        <fullName evidence="15">Secretin/TonB short N-terminal domain-containing protein</fullName>
    </recommendedName>
</protein>
<keyword evidence="10 11" id="KW-0998">Cell outer membrane</keyword>
<dbReference type="SMART" id="SM00965">
    <property type="entry name" value="STN"/>
    <property type="match status" value="1"/>
</dbReference>
<keyword evidence="8 13" id="KW-0798">TonB box</keyword>
<evidence type="ECO:0000256" key="10">
    <source>
        <dbReference type="ARBA" id="ARBA00023237"/>
    </source>
</evidence>
<comment type="similarity">
    <text evidence="11 13">Belongs to the TonB-dependent receptor family.</text>
</comment>
<dbReference type="PROSITE" id="PS52016">
    <property type="entry name" value="TONB_DEPENDENT_REC_3"/>
    <property type="match status" value="1"/>
</dbReference>
<keyword evidence="4" id="KW-0410">Iron transport</keyword>
<evidence type="ECO:0000256" key="1">
    <source>
        <dbReference type="ARBA" id="ARBA00004571"/>
    </source>
</evidence>
<keyword evidence="3 11" id="KW-1134">Transmembrane beta strand</keyword>
<dbReference type="InterPro" id="IPR039426">
    <property type="entry name" value="TonB-dep_rcpt-like"/>
</dbReference>
<dbReference type="InterPro" id="IPR036942">
    <property type="entry name" value="Beta-barrel_TonB_sf"/>
</dbReference>
<dbReference type="Gene3D" id="2.40.170.20">
    <property type="entry name" value="TonB-dependent receptor, beta-barrel domain"/>
    <property type="match status" value="1"/>
</dbReference>
<keyword evidence="7" id="KW-0408">Iron</keyword>
<comment type="subcellular location">
    <subcellularLocation>
        <location evidence="1 11">Cell outer membrane</location>
        <topology evidence="1 11">Multi-pass membrane protein</topology>
    </subcellularLocation>
</comment>
<dbReference type="InterPro" id="IPR037066">
    <property type="entry name" value="Plug_dom_sf"/>
</dbReference>
<keyword evidence="6 14" id="KW-0732">Signal</keyword>
<reference evidence="16 17" key="1">
    <citation type="submission" date="2017-05" db="EMBL/GenBank/DDBJ databases">
        <title>Thiocyanate degradation by Thiohalobacter thiocyanaticus FOKN1.</title>
        <authorList>
            <person name="Oshiki M."/>
            <person name="Fukushima T."/>
            <person name="Kawano S."/>
            <person name="Nakagawa J."/>
        </authorList>
    </citation>
    <scope>NUCLEOTIDE SEQUENCE [LARGE SCALE GENOMIC DNA]</scope>
    <source>
        <strain evidence="16 17">FOKN1</strain>
    </source>
</reference>
<keyword evidence="9 11" id="KW-0472">Membrane</keyword>
<dbReference type="EMBL" id="AP018052">
    <property type="protein sequence ID" value="BAZ93540.1"/>
    <property type="molecule type" value="Genomic_DNA"/>
</dbReference>
<dbReference type="Pfam" id="PF00593">
    <property type="entry name" value="TonB_dep_Rec_b-barrel"/>
    <property type="match status" value="1"/>
</dbReference>
<dbReference type="PANTHER" id="PTHR30069">
    <property type="entry name" value="TONB-DEPENDENT OUTER MEMBRANE RECEPTOR"/>
    <property type="match status" value="1"/>
</dbReference>
<dbReference type="Pfam" id="PF07660">
    <property type="entry name" value="STN"/>
    <property type="match status" value="1"/>
</dbReference>
<evidence type="ECO:0000256" key="5">
    <source>
        <dbReference type="ARBA" id="ARBA00022692"/>
    </source>
</evidence>
<feature type="short sequence motif" description="TonB C-terminal box" evidence="12">
    <location>
        <begin position="782"/>
        <end position="799"/>
    </location>
</feature>
<keyword evidence="2 11" id="KW-0813">Transport</keyword>
<dbReference type="Pfam" id="PF07715">
    <property type="entry name" value="Plug"/>
    <property type="match status" value="1"/>
</dbReference>
<evidence type="ECO:0000256" key="11">
    <source>
        <dbReference type="PROSITE-ProRule" id="PRU01360"/>
    </source>
</evidence>
<evidence type="ECO:0000256" key="13">
    <source>
        <dbReference type="RuleBase" id="RU003357"/>
    </source>
</evidence>
<name>A0A1Z4VPJ4_9GAMM</name>
<evidence type="ECO:0000313" key="17">
    <source>
        <dbReference type="Proteomes" id="UP000218765"/>
    </source>
</evidence>
<gene>
    <name evidence="16" type="ORF">FOKN1_1141</name>
</gene>
<dbReference type="RefSeq" id="WP_096365572.1">
    <property type="nucleotide sequence ID" value="NZ_AP018052.1"/>
</dbReference>
<evidence type="ECO:0000256" key="12">
    <source>
        <dbReference type="PROSITE-ProRule" id="PRU10144"/>
    </source>
</evidence>
<keyword evidence="4" id="KW-0406">Ion transport</keyword>
<dbReference type="OrthoDB" id="8670144at2"/>
<keyword evidence="17" id="KW-1185">Reference proteome</keyword>
<feature type="domain" description="Secretin/TonB short N-terminal" evidence="15">
    <location>
        <begin position="64"/>
        <end position="115"/>
    </location>
</feature>
<dbReference type="InterPro" id="IPR012910">
    <property type="entry name" value="Plug_dom"/>
</dbReference>
<dbReference type="InterPro" id="IPR011662">
    <property type="entry name" value="Secretin/TonB_short_N"/>
</dbReference>
<evidence type="ECO:0000256" key="14">
    <source>
        <dbReference type="SAM" id="SignalP"/>
    </source>
</evidence>
<evidence type="ECO:0000256" key="9">
    <source>
        <dbReference type="ARBA" id="ARBA00023136"/>
    </source>
</evidence>
<dbReference type="AlphaFoldDB" id="A0A1Z4VPJ4"/>
<dbReference type="KEGG" id="ttc:FOKN1_1141"/>
<evidence type="ECO:0000256" key="2">
    <source>
        <dbReference type="ARBA" id="ARBA00022448"/>
    </source>
</evidence>
<dbReference type="InterPro" id="IPR000531">
    <property type="entry name" value="Beta-barrel_TonB"/>
</dbReference>
<dbReference type="Gene3D" id="2.170.130.10">
    <property type="entry name" value="TonB-dependent receptor, plug domain"/>
    <property type="match status" value="1"/>
</dbReference>
<organism evidence="16 17">
    <name type="scientific">Thiohalobacter thiocyanaticus</name>
    <dbReference type="NCBI Taxonomy" id="585455"/>
    <lineage>
        <taxon>Bacteria</taxon>
        <taxon>Pseudomonadati</taxon>
        <taxon>Pseudomonadota</taxon>
        <taxon>Gammaproteobacteria</taxon>
        <taxon>Thiohalobacterales</taxon>
        <taxon>Thiohalobacteraceae</taxon>
        <taxon>Thiohalobacter</taxon>
    </lineage>
</organism>
<dbReference type="Proteomes" id="UP000218765">
    <property type="component" value="Chromosome"/>
</dbReference>
<dbReference type="SUPFAM" id="SSF56935">
    <property type="entry name" value="Porins"/>
    <property type="match status" value="1"/>
</dbReference>
<dbReference type="Gene3D" id="3.55.50.30">
    <property type="match status" value="1"/>
</dbReference>
<dbReference type="CDD" id="cd01347">
    <property type="entry name" value="ligand_gated_channel"/>
    <property type="match status" value="1"/>
</dbReference>
<dbReference type="PANTHER" id="PTHR30069:SF42">
    <property type="entry name" value="FERRIC AEROBACTIN RECEPTOR"/>
    <property type="match status" value="1"/>
</dbReference>
<evidence type="ECO:0000256" key="4">
    <source>
        <dbReference type="ARBA" id="ARBA00022496"/>
    </source>
</evidence>
<evidence type="ECO:0000256" key="8">
    <source>
        <dbReference type="ARBA" id="ARBA00023077"/>
    </source>
</evidence>
<dbReference type="GO" id="GO:0009279">
    <property type="term" value="C:cell outer membrane"/>
    <property type="evidence" value="ECO:0007669"/>
    <property type="project" value="UniProtKB-SubCell"/>
</dbReference>
<dbReference type="GO" id="GO:0044718">
    <property type="term" value="P:siderophore transmembrane transport"/>
    <property type="evidence" value="ECO:0007669"/>
    <property type="project" value="TreeGrafter"/>
</dbReference>
<evidence type="ECO:0000256" key="7">
    <source>
        <dbReference type="ARBA" id="ARBA00023004"/>
    </source>
</evidence>
<proteinExistence type="inferred from homology"/>
<evidence type="ECO:0000256" key="3">
    <source>
        <dbReference type="ARBA" id="ARBA00022452"/>
    </source>
</evidence>
<sequence>MQTLNRRSRPLALAVSLALIPLSPAVLAASPDAAGAQYQATQRYAIPAGPLGTALSRFAAEAGLLLSSDASLTAGKRSPGLHGEYSREQALRQLLAGSGLEFRFTDADTVMLQPASGAGAMQLSTIAVTATRGNSVKGETPQKITVIGREQIEEQLQHSTNRGQILSNLIPGYTPGRQKLTNSGETFRGRDALILIDGVPQSNPLRDSARDGYTIDLSMVERIEVIHGASAEHGLGATGGIINYVTKRAEAGELNQHAAVRMTADNEFHSEGLGYKLDYQVSGLRGDWDYLAAASVQERGIFYDGEDRTVGIDEISGEIQDSTSFDLFGKVGYWLDDNQNLEFSLNRFELESNHDYIAVAGDRTRGIPTTSREATPPNDAPFNEATTANLSYKHLDWRDNQLKAQLYYQRFRAQFGTHPTAFPYTDAMGNSQLDQTRTESDKLGGKFTLTRAGLFDDRLKLTTGIDLLQDTTKQVLAQTGRTYVPESVLHNAAAFVQGNIRVMDGLSLHTGARYEYAKLDVDDYSTIDRSNVTQDLVQVDGGSPDFKEPLYNLGVVYQATDRIQLFANYSEGFGIPDVGRALRGISTPGQDVDTLVKLQPIVTDNREIGTRLSGERFDLEISYYESDSDFGERLTQVGTTFVGKREKVEIQGVDVSGSLRVNEAHSLDLIYSYNEGKSDTDGDGEVDTDLTGFNVAPERLTLKWRADWNDRMSSHVQLSHYFDNTFSDQTNANLREFNGYDLVDASLSYRLPVGRASLGIENLLNEEYISYYSQTARDGDNQYFAGRGRTFTLSYELDF</sequence>
<accession>A0A1Z4VPJ4</accession>